<protein>
    <submittedName>
        <fullName evidence="1">NUDIX hydrolase</fullName>
    </submittedName>
</protein>
<dbReference type="GO" id="GO:0016787">
    <property type="term" value="F:hydrolase activity"/>
    <property type="evidence" value="ECO:0007669"/>
    <property type="project" value="UniProtKB-KW"/>
</dbReference>
<feature type="non-terminal residue" evidence="1">
    <location>
        <position position="1"/>
    </location>
</feature>
<organism evidence="1 2">
    <name type="scientific">Acinetobacter baumannii</name>
    <dbReference type="NCBI Taxonomy" id="470"/>
    <lineage>
        <taxon>Bacteria</taxon>
        <taxon>Pseudomonadati</taxon>
        <taxon>Pseudomonadota</taxon>
        <taxon>Gammaproteobacteria</taxon>
        <taxon>Moraxellales</taxon>
        <taxon>Moraxellaceae</taxon>
        <taxon>Acinetobacter</taxon>
        <taxon>Acinetobacter calcoaceticus/baumannii complex</taxon>
    </lineage>
</organism>
<proteinExistence type="predicted"/>
<reference evidence="1" key="1">
    <citation type="submission" date="2020-08" db="EMBL/GenBank/DDBJ databases">
        <title>Diversity of carbapenem-resistant Acinetobacter baumannii and bacteriophage-mediated spread of the Oxa23 carbapenemase.</title>
        <authorList>
            <person name="Abouelfetouh A."/>
            <person name="Mattock J."/>
            <person name="Turner D."/>
            <person name="Li E."/>
            <person name="Evans B.A."/>
        </authorList>
    </citation>
    <scope>NUCLEOTIDE SEQUENCE</scope>
    <source>
        <strain evidence="1">A86</strain>
    </source>
</reference>
<accession>A0A8I0FDI3</accession>
<dbReference type="AlphaFoldDB" id="A0A8I0FDI3"/>
<dbReference type="Proteomes" id="UP000634608">
    <property type="component" value="Unassembled WGS sequence"/>
</dbReference>
<gene>
    <name evidence="1" type="ORF">IAG11_23355</name>
</gene>
<dbReference type="EMBL" id="JACSVK010000740">
    <property type="protein sequence ID" value="MBD0222762.1"/>
    <property type="molecule type" value="Genomic_DNA"/>
</dbReference>
<comment type="caution">
    <text evidence="1">The sequence shown here is derived from an EMBL/GenBank/DDBJ whole genome shotgun (WGS) entry which is preliminary data.</text>
</comment>
<name>A0A8I0FDI3_ACIBA</name>
<sequence>MIEAGAVEETNHSKIVGKRPAQLYRYALDSFDFIFPRSLELPRNKESEDKQNNELSN</sequence>
<evidence type="ECO:0000313" key="2">
    <source>
        <dbReference type="Proteomes" id="UP000634608"/>
    </source>
</evidence>
<evidence type="ECO:0000313" key="1">
    <source>
        <dbReference type="EMBL" id="MBD0222762.1"/>
    </source>
</evidence>
<keyword evidence="1" id="KW-0378">Hydrolase</keyword>